<dbReference type="PANTHER" id="PTHR11362">
    <property type="entry name" value="PHOSPHATIDYLETHANOLAMINE-BINDING PROTEIN"/>
    <property type="match status" value="1"/>
</dbReference>
<comment type="caution">
    <text evidence="2">The sequence shown here is derived from an EMBL/GenBank/DDBJ whole genome shotgun (WGS) entry which is preliminary data.</text>
</comment>
<reference evidence="2 3" key="1">
    <citation type="journal article" date="2022" name="Nat. Plants">
        <title>Genomes of leafy and leafless Platanthera orchids illuminate the evolution of mycoheterotrophy.</title>
        <authorList>
            <person name="Li M.H."/>
            <person name="Liu K.W."/>
            <person name="Li Z."/>
            <person name="Lu H.C."/>
            <person name="Ye Q.L."/>
            <person name="Zhang D."/>
            <person name="Wang J.Y."/>
            <person name="Li Y.F."/>
            <person name="Zhong Z.M."/>
            <person name="Liu X."/>
            <person name="Yu X."/>
            <person name="Liu D.K."/>
            <person name="Tu X.D."/>
            <person name="Liu B."/>
            <person name="Hao Y."/>
            <person name="Liao X.Y."/>
            <person name="Jiang Y.T."/>
            <person name="Sun W.H."/>
            <person name="Chen J."/>
            <person name="Chen Y.Q."/>
            <person name="Ai Y."/>
            <person name="Zhai J.W."/>
            <person name="Wu S.S."/>
            <person name="Zhou Z."/>
            <person name="Hsiao Y.Y."/>
            <person name="Wu W.L."/>
            <person name="Chen Y.Y."/>
            <person name="Lin Y.F."/>
            <person name="Hsu J.L."/>
            <person name="Li C.Y."/>
            <person name="Wang Z.W."/>
            <person name="Zhao X."/>
            <person name="Zhong W.Y."/>
            <person name="Ma X.K."/>
            <person name="Ma L."/>
            <person name="Huang J."/>
            <person name="Chen G.Z."/>
            <person name="Huang M.Z."/>
            <person name="Huang L."/>
            <person name="Peng D.H."/>
            <person name="Luo Y.B."/>
            <person name="Zou S.Q."/>
            <person name="Chen S.P."/>
            <person name="Lan S."/>
            <person name="Tsai W.C."/>
            <person name="Van de Peer Y."/>
            <person name="Liu Z.J."/>
        </authorList>
    </citation>
    <scope>NUCLEOTIDE SEQUENCE [LARGE SCALE GENOMIC DNA]</scope>
    <source>
        <strain evidence="2">Lor288</strain>
    </source>
</reference>
<evidence type="ECO:0000313" key="3">
    <source>
        <dbReference type="Proteomes" id="UP001412067"/>
    </source>
</evidence>
<keyword evidence="3" id="KW-1185">Reference proteome</keyword>
<dbReference type="EMBL" id="JBBWWR010000012">
    <property type="protein sequence ID" value="KAK8959368.1"/>
    <property type="molecule type" value="Genomic_DNA"/>
</dbReference>
<dbReference type="SUPFAM" id="SSF49777">
    <property type="entry name" value="PEBP-like"/>
    <property type="match status" value="1"/>
</dbReference>
<evidence type="ECO:0000313" key="2">
    <source>
        <dbReference type="EMBL" id="KAK8959368.1"/>
    </source>
</evidence>
<dbReference type="InterPro" id="IPR001858">
    <property type="entry name" value="Phosphatidylethanolamine-bd_CS"/>
</dbReference>
<dbReference type="Pfam" id="PF01161">
    <property type="entry name" value="PBP"/>
    <property type="match status" value="1"/>
</dbReference>
<dbReference type="Gene3D" id="3.90.280.10">
    <property type="entry name" value="PEBP-like"/>
    <property type="match status" value="1"/>
</dbReference>
<evidence type="ECO:0000256" key="1">
    <source>
        <dbReference type="ARBA" id="ARBA00007091"/>
    </source>
</evidence>
<dbReference type="InterPro" id="IPR035810">
    <property type="entry name" value="PEBP_euk"/>
</dbReference>
<gene>
    <name evidence="2" type="primary">FT</name>
    <name evidence="2" type="ORF">KSP40_PGU022447</name>
</gene>
<comment type="similarity">
    <text evidence="1">Belongs to the phosphatidylethanolamine-binding protein family.</text>
</comment>
<organism evidence="2 3">
    <name type="scientific">Platanthera guangdongensis</name>
    <dbReference type="NCBI Taxonomy" id="2320717"/>
    <lineage>
        <taxon>Eukaryota</taxon>
        <taxon>Viridiplantae</taxon>
        <taxon>Streptophyta</taxon>
        <taxon>Embryophyta</taxon>
        <taxon>Tracheophyta</taxon>
        <taxon>Spermatophyta</taxon>
        <taxon>Magnoliopsida</taxon>
        <taxon>Liliopsida</taxon>
        <taxon>Asparagales</taxon>
        <taxon>Orchidaceae</taxon>
        <taxon>Orchidoideae</taxon>
        <taxon>Orchideae</taxon>
        <taxon>Orchidinae</taxon>
        <taxon>Platanthera</taxon>
    </lineage>
</organism>
<dbReference type="CDD" id="cd00866">
    <property type="entry name" value="PEBP_euk"/>
    <property type="match status" value="1"/>
</dbReference>
<accession>A0ABR2M5P4</accession>
<proteinExistence type="inferred from homology"/>
<dbReference type="PANTHER" id="PTHR11362:SF23">
    <property type="entry name" value="OS04G0488400 PROTEIN"/>
    <property type="match status" value="1"/>
</dbReference>
<dbReference type="Proteomes" id="UP001412067">
    <property type="component" value="Unassembled WGS sequence"/>
</dbReference>
<dbReference type="InterPro" id="IPR008914">
    <property type="entry name" value="PEBP"/>
</dbReference>
<sequence>MSRDPLVVGNVVGDVLDPFIRSASMLVAYNNKEVTNGSELKPSMVANEPRVGIHGYDNTCLYTLVMIDPDAPSPSNPTKREHLHWLVTDIPERANASYGLQKLKLTYHHIILGNEVVSYESPNPMAGIHRIVFVLFRQSIQQTIYAPGWRQNFNTRDFSQLYSLGPPVAAMYFNCQRENGCGGRRY</sequence>
<name>A0ABR2M5P4_9ASPA</name>
<dbReference type="PROSITE" id="PS01220">
    <property type="entry name" value="PBP"/>
    <property type="match status" value="1"/>
</dbReference>
<protein>
    <submittedName>
        <fullName evidence="2">Protein FLOWERING LOCUS T</fullName>
    </submittedName>
</protein>
<dbReference type="InterPro" id="IPR036610">
    <property type="entry name" value="PEBP-like_sf"/>
</dbReference>